<keyword evidence="3 7" id="KW-0863">Zinc-finger</keyword>
<dbReference type="GO" id="GO:0008270">
    <property type="term" value="F:zinc ion binding"/>
    <property type="evidence" value="ECO:0007669"/>
    <property type="project" value="UniProtKB-KW"/>
</dbReference>
<proteinExistence type="predicted"/>
<dbReference type="Proteomes" id="UP000013827">
    <property type="component" value="Unassembled WGS sequence"/>
</dbReference>
<evidence type="ECO:0000256" key="5">
    <source>
        <dbReference type="ARBA" id="ARBA00022833"/>
    </source>
</evidence>
<dbReference type="Gene3D" id="3.40.50.10810">
    <property type="entry name" value="Tandem AAA-ATPase domain"/>
    <property type="match status" value="2"/>
</dbReference>
<name>A0A0D3JWE3_EMIH1</name>
<dbReference type="HOGENOM" id="CLU_287251_0_0_1"/>
<evidence type="ECO:0000256" key="8">
    <source>
        <dbReference type="SAM" id="MobiDB-lite"/>
    </source>
</evidence>
<reference evidence="11" key="1">
    <citation type="journal article" date="2013" name="Nature">
        <title>Pan genome of the phytoplankton Emiliania underpins its global distribution.</title>
        <authorList>
            <person name="Read B.A."/>
            <person name="Kegel J."/>
            <person name="Klute M.J."/>
            <person name="Kuo A."/>
            <person name="Lefebvre S.C."/>
            <person name="Maumus F."/>
            <person name="Mayer C."/>
            <person name="Miller J."/>
            <person name="Monier A."/>
            <person name="Salamov A."/>
            <person name="Young J."/>
            <person name="Aguilar M."/>
            <person name="Claverie J.M."/>
            <person name="Frickenhaus S."/>
            <person name="Gonzalez K."/>
            <person name="Herman E.K."/>
            <person name="Lin Y.C."/>
            <person name="Napier J."/>
            <person name="Ogata H."/>
            <person name="Sarno A.F."/>
            <person name="Shmutz J."/>
            <person name="Schroeder D."/>
            <person name="de Vargas C."/>
            <person name="Verret F."/>
            <person name="von Dassow P."/>
            <person name="Valentin K."/>
            <person name="Van de Peer Y."/>
            <person name="Wheeler G."/>
            <person name="Dacks J.B."/>
            <person name="Delwiche C.F."/>
            <person name="Dyhrman S.T."/>
            <person name="Glockner G."/>
            <person name="John U."/>
            <person name="Richards T."/>
            <person name="Worden A.Z."/>
            <person name="Zhang X."/>
            <person name="Grigoriev I.V."/>
            <person name="Allen A.E."/>
            <person name="Bidle K."/>
            <person name="Borodovsky M."/>
            <person name="Bowler C."/>
            <person name="Brownlee C."/>
            <person name="Cock J.M."/>
            <person name="Elias M."/>
            <person name="Gladyshev V.N."/>
            <person name="Groth M."/>
            <person name="Guda C."/>
            <person name="Hadaegh A."/>
            <person name="Iglesias-Rodriguez M.D."/>
            <person name="Jenkins J."/>
            <person name="Jones B.M."/>
            <person name="Lawson T."/>
            <person name="Leese F."/>
            <person name="Lindquist E."/>
            <person name="Lobanov A."/>
            <person name="Lomsadze A."/>
            <person name="Malik S.B."/>
            <person name="Marsh M.E."/>
            <person name="Mackinder L."/>
            <person name="Mock T."/>
            <person name="Mueller-Roeber B."/>
            <person name="Pagarete A."/>
            <person name="Parker M."/>
            <person name="Probert I."/>
            <person name="Quesneville H."/>
            <person name="Raines C."/>
            <person name="Rensing S.A."/>
            <person name="Riano-Pachon D.M."/>
            <person name="Richier S."/>
            <person name="Rokitta S."/>
            <person name="Shiraiwa Y."/>
            <person name="Soanes D.M."/>
            <person name="van der Giezen M."/>
            <person name="Wahlund T.M."/>
            <person name="Williams B."/>
            <person name="Wilson W."/>
            <person name="Wolfe G."/>
            <person name="Wurch L.L."/>
        </authorList>
    </citation>
    <scope>NUCLEOTIDE SEQUENCE</scope>
</reference>
<dbReference type="RefSeq" id="XP_005780257.1">
    <property type="nucleotide sequence ID" value="XM_005780200.1"/>
</dbReference>
<evidence type="ECO:0000313" key="10">
    <source>
        <dbReference type="EnsemblProtists" id="EOD27828"/>
    </source>
</evidence>
<evidence type="ECO:0000256" key="4">
    <source>
        <dbReference type="ARBA" id="ARBA00022801"/>
    </source>
</evidence>
<evidence type="ECO:0000256" key="6">
    <source>
        <dbReference type="ARBA" id="ARBA00022840"/>
    </source>
</evidence>
<dbReference type="InterPro" id="IPR038718">
    <property type="entry name" value="SNF2-like_sf"/>
</dbReference>
<dbReference type="GO" id="GO:0016787">
    <property type="term" value="F:hydrolase activity"/>
    <property type="evidence" value="ECO:0007669"/>
    <property type="project" value="UniProtKB-KW"/>
</dbReference>
<dbReference type="GO" id="GO:0005634">
    <property type="term" value="C:nucleus"/>
    <property type="evidence" value="ECO:0007669"/>
    <property type="project" value="TreeGrafter"/>
</dbReference>
<dbReference type="KEGG" id="ehx:EMIHUDRAFT_450099"/>
<dbReference type="OMA" id="HRLCARE"/>
<dbReference type="InterPro" id="IPR050628">
    <property type="entry name" value="SNF2_RAD54_helicase_TF"/>
</dbReference>
<dbReference type="GO" id="GO:0005524">
    <property type="term" value="F:ATP binding"/>
    <property type="evidence" value="ECO:0007669"/>
    <property type="project" value="UniProtKB-KW"/>
</dbReference>
<evidence type="ECO:0000313" key="11">
    <source>
        <dbReference type="Proteomes" id="UP000013827"/>
    </source>
</evidence>
<dbReference type="AlphaFoldDB" id="A0A0D3JWE3"/>
<keyword evidence="6" id="KW-0067">ATP-binding</keyword>
<dbReference type="SMART" id="SM00487">
    <property type="entry name" value="DEXDc"/>
    <property type="match status" value="1"/>
</dbReference>
<keyword evidence="5" id="KW-0862">Zinc</keyword>
<dbReference type="InterPro" id="IPR000330">
    <property type="entry name" value="SNF2_N"/>
</dbReference>
<dbReference type="Pfam" id="PF00176">
    <property type="entry name" value="SNF2-rel_dom"/>
    <property type="match status" value="1"/>
</dbReference>
<organism evidence="10 11">
    <name type="scientific">Emiliania huxleyi (strain CCMP1516)</name>
    <dbReference type="NCBI Taxonomy" id="280463"/>
    <lineage>
        <taxon>Eukaryota</taxon>
        <taxon>Haptista</taxon>
        <taxon>Haptophyta</taxon>
        <taxon>Prymnesiophyceae</taxon>
        <taxon>Isochrysidales</taxon>
        <taxon>Noelaerhabdaceae</taxon>
        <taxon>Emiliania</taxon>
    </lineage>
</organism>
<feature type="domain" description="RING-type" evidence="9">
    <location>
        <begin position="603"/>
        <end position="645"/>
    </location>
</feature>
<reference evidence="10" key="2">
    <citation type="submission" date="2024-10" db="UniProtKB">
        <authorList>
            <consortium name="EnsemblProtists"/>
        </authorList>
    </citation>
    <scope>IDENTIFICATION</scope>
</reference>
<evidence type="ECO:0000256" key="7">
    <source>
        <dbReference type="PROSITE-ProRule" id="PRU00175"/>
    </source>
</evidence>
<dbReference type="EnsemblProtists" id="EOD27828">
    <property type="protein sequence ID" value="EOD27828"/>
    <property type="gene ID" value="EMIHUDRAFT_450099"/>
</dbReference>
<keyword evidence="11" id="KW-1185">Reference proteome</keyword>
<dbReference type="GO" id="GO:0006281">
    <property type="term" value="P:DNA repair"/>
    <property type="evidence" value="ECO:0007669"/>
    <property type="project" value="TreeGrafter"/>
</dbReference>
<dbReference type="eggNOG" id="KOG1001">
    <property type="taxonomic scope" value="Eukaryota"/>
</dbReference>
<protein>
    <recommendedName>
        <fullName evidence="9">RING-type domain-containing protein</fullName>
    </recommendedName>
</protein>
<dbReference type="PaxDb" id="2903-EOD27828"/>
<sequence>MPPQRLNEVLEDLGAVPRPAPDENMGFTFHPRRGAAAASGDPRAEDTEMVPVTLDAHVLDNLTGWLRANEIAALGCTCSGLAAVVAHTYPGIKLRLYPHQRASVAFLQRGEASSRRGGILADEPGTGKTVTLLALICKTAGAWTARQPDAAERRRVNAEAKWAGLAFLYRRELVYSILKQVRTSCPREYALLGRGVRRAAAALPQYAETLGRAPPIDFDEISHDAQISTLATRAGLDAAVRAVPDAARAYWSSAAAIAHHPSGAPAAAALVADALRLRTAVDEALDAHTPDGDAPPPPRRSRATLVQHWREQLEWHVKADGGGLPGEVLIDPLWSAERLAAASVVVLPAERLSLEQRHAAGASVLCAVKWLRVVCDEGHSLGGGALTHTKLLLQALPAERRWLLTGTPAKETSDADGLSSLGSLLGVLGDPARAEWPPLARRLLRTGAGSAASQTAEHAAARAAVVGFLAPRMIRHLKRHISVPPPRRATVVLETSPSERLSYNSLVSYIRANIVLTSLEGAERGAGADVSLLHHANKKSARAAIENIRLTCNGGGKQVATLSPEFYSEAVEWLNERYHAPPHAVARCRAFMDAAQAGEPLPCDKCSLPLLLQLVFPLCGHLVCPECVEASVEASGPLSACPVCEVALPPVRYNTCPKCDDVRCSHQAPKVPTEAHPLDGFAYLQPGFDLQWAETLREAEARALAESYAKQRREETRIKAGVGAGPSSLSAVAPSGSTTLSTASYIIDGIAELRRVEREARAAHAAGRPYPPGHDSRPVRVAVYSERRKTLDQLGHFLYLRFGDDAISQFWGRWRNSELDKFRSGRVRYWRCAQCPTRHDDGARAAGGREVEFPETRCYGRHLVVEISAEHAPPGMHLADGQASFSVTVSEEDARRVGELGFLQGTVWTVGMPIETRVRSPLTGGFGPWVGGRLSNFRKCGARMPDAAPWEARPVDCFVLLLTRDGSHGLDLSMLTHIFLADQVWDPAVEHQLVARAYRMGATGSVHVAQLLMKGTLEEELHLINGGGSSSGAGESAAGGGAGSALALNACGDCEATAPAAGKRRMGELDHLAEDMTPPTKRANLAAPDGGGTVEGKAVDGDAPRPAAPPPPQQSTAAQEEAKVHRLLKSIRFVREQSRALT</sequence>
<keyword evidence="2" id="KW-0547">Nucleotide-binding</keyword>
<dbReference type="InterPro" id="IPR014001">
    <property type="entry name" value="Helicase_ATP-bd"/>
</dbReference>
<dbReference type="PANTHER" id="PTHR45626:SF14">
    <property type="entry name" value="ATP-DEPENDENT DNA HELICASE (EUROFUNG)"/>
    <property type="match status" value="1"/>
</dbReference>
<dbReference type="InterPro" id="IPR027417">
    <property type="entry name" value="P-loop_NTPase"/>
</dbReference>
<dbReference type="InterPro" id="IPR017907">
    <property type="entry name" value="Znf_RING_CS"/>
</dbReference>
<evidence type="ECO:0000256" key="3">
    <source>
        <dbReference type="ARBA" id="ARBA00022771"/>
    </source>
</evidence>
<evidence type="ECO:0000256" key="1">
    <source>
        <dbReference type="ARBA" id="ARBA00022723"/>
    </source>
</evidence>
<evidence type="ECO:0000256" key="2">
    <source>
        <dbReference type="ARBA" id="ARBA00022741"/>
    </source>
</evidence>
<accession>A0A0D3JWE3</accession>
<dbReference type="Gene3D" id="3.40.50.300">
    <property type="entry name" value="P-loop containing nucleotide triphosphate hydrolases"/>
    <property type="match status" value="1"/>
</dbReference>
<evidence type="ECO:0000259" key="9">
    <source>
        <dbReference type="PROSITE" id="PS50089"/>
    </source>
</evidence>
<keyword evidence="1" id="KW-0479">Metal-binding</keyword>
<dbReference type="PROSITE" id="PS00518">
    <property type="entry name" value="ZF_RING_1"/>
    <property type="match status" value="1"/>
</dbReference>
<dbReference type="GO" id="GO:0008094">
    <property type="term" value="F:ATP-dependent activity, acting on DNA"/>
    <property type="evidence" value="ECO:0007669"/>
    <property type="project" value="TreeGrafter"/>
</dbReference>
<dbReference type="InterPro" id="IPR001841">
    <property type="entry name" value="Znf_RING"/>
</dbReference>
<dbReference type="SUPFAM" id="SSF52540">
    <property type="entry name" value="P-loop containing nucleoside triphosphate hydrolases"/>
    <property type="match status" value="3"/>
</dbReference>
<dbReference type="PROSITE" id="PS50089">
    <property type="entry name" value="ZF_RING_2"/>
    <property type="match status" value="1"/>
</dbReference>
<dbReference type="STRING" id="2903.R1CXM9"/>
<feature type="region of interest" description="Disordered" evidence="8">
    <location>
        <begin position="1075"/>
        <end position="1122"/>
    </location>
</feature>
<feature type="region of interest" description="Disordered" evidence="8">
    <location>
        <begin position="15"/>
        <end position="45"/>
    </location>
</feature>
<dbReference type="PANTHER" id="PTHR45626">
    <property type="entry name" value="TRANSCRIPTION TERMINATION FACTOR 2-RELATED"/>
    <property type="match status" value="1"/>
</dbReference>
<dbReference type="GeneID" id="17273374"/>
<keyword evidence="4" id="KW-0378">Hydrolase</keyword>